<feature type="transmembrane region" description="Helical" evidence="2">
    <location>
        <begin position="146"/>
        <end position="163"/>
    </location>
</feature>
<dbReference type="ExpressionAtlas" id="N1QXX0">
    <property type="expression patterns" value="baseline"/>
</dbReference>
<reference evidence="4" key="1">
    <citation type="submission" date="2015-06" db="UniProtKB">
        <authorList>
            <consortium name="EnsemblPlants"/>
        </authorList>
    </citation>
    <scope>IDENTIFICATION</scope>
</reference>
<dbReference type="Pfam" id="PF04578">
    <property type="entry name" value="DUF594"/>
    <property type="match status" value="1"/>
</dbReference>
<organism evidence="4">
    <name type="scientific">Aegilops tauschii</name>
    <name type="common">Tausch's goatgrass</name>
    <name type="synonym">Aegilops squarrosa</name>
    <dbReference type="NCBI Taxonomy" id="37682"/>
    <lineage>
        <taxon>Eukaryota</taxon>
        <taxon>Viridiplantae</taxon>
        <taxon>Streptophyta</taxon>
        <taxon>Embryophyta</taxon>
        <taxon>Tracheophyta</taxon>
        <taxon>Spermatophyta</taxon>
        <taxon>Magnoliopsida</taxon>
        <taxon>Liliopsida</taxon>
        <taxon>Poales</taxon>
        <taxon>Poaceae</taxon>
        <taxon>BOP clade</taxon>
        <taxon>Pooideae</taxon>
        <taxon>Triticodae</taxon>
        <taxon>Triticeae</taxon>
        <taxon>Triticinae</taxon>
        <taxon>Aegilops</taxon>
    </lineage>
</organism>
<dbReference type="InterPro" id="IPR007658">
    <property type="entry name" value="DUF594"/>
</dbReference>
<keyword evidence="2" id="KW-1133">Transmembrane helix</keyword>
<feature type="transmembrane region" description="Helical" evidence="2">
    <location>
        <begin position="475"/>
        <end position="498"/>
    </location>
</feature>
<evidence type="ECO:0000313" key="4">
    <source>
        <dbReference type="EnsemblPlants" id="EMT15682"/>
    </source>
</evidence>
<feature type="compositionally biased region" description="Acidic residues" evidence="1">
    <location>
        <begin position="339"/>
        <end position="348"/>
    </location>
</feature>
<feature type="domain" description="DUF4220" evidence="3">
    <location>
        <begin position="127"/>
        <end position="580"/>
    </location>
</feature>
<keyword evidence="2" id="KW-0472">Membrane</keyword>
<evidence type="ECO:0000256" key="1">
    <source>
        <dbReference type="SAM" id="MobiDB-lite"/>
    </source>
</evidence>
<keyword evidence="2" id="KW-0812">Transmembrane</keyword>
<feature type="transmembrane region" description="Helical" evidence="2">
    <location>
        <begin position="518"/>
        <end position="540"/>
    </location>
</feature>
<protein>
    <recommendedName>
        <fullName evidence="3">DUF4220 domain-containing protein</fullName>
    </recommendedName>
</protein>
<accession>N1QXX0</accession>
<dbReference type="EnsemblPlants" id="EMT15682">
    <property type="protein sequence ID" value="EMT15682"/>
    <property type="gene ID" value="F775_23634"/>
</dbReference>
<name>N1QXX0_AEGTA</name>
<feature type="compositionally biased region" description="Basic and acidic residues" evidence="1">
    <location>
        <begin position="314"/>
        <end position="338"/>
    </location>
</feature>
<sequence>MGGLLLTGVGNMSVRRFSSDMRFGDSIYISLHVCHNYLFITSNSTPVEKAKLNYQNYSRRRFAEQGRMVRHPVKQLYNELPQAAPAPAQAQGGHTSWWHSEKMVGTQIELLLLLYVVIGAIQVVGNRVNTMTAYNVDDNKRYTAQFFRHVLFVVSYMSMAMTIPHTSGFLGWNALIHSLIAVFFLIFFLTMNGGRTCANIMASSFSDKGSLYLQTHMKIDQRASVAYDPVSLEGYNYLVFSFDQKKEHRKDEQEKIVEMNENDDEEKLVVEVDEKNDDEEERKHEKVDENDNEKEEEIMEVKEKDDDDDEEEEEQKHEKADENEKEKEEEIVEVKEKDDDNDDDDEEEEQKHEKDDDYDEGEEKSDDEDERGHITVSMVWSSSSGPFGGSEGPRLKELCLSFALFQLLRRRFFGADCPEAKLQKTHDLVFKGFLLDVERNYEAAYRIIETELAFTYDHFFSTTHSLFSAHGTINFFLSIFCVAVIYPSGIVTLIKDLLRYKHESLSSPSRVPWGRTGILTGVVLVMLSFALELLQLYVLISSDWAKVEFACRLPGLYFGKNLPQLFGYWQNKIGQHSLIKDLHGKSFIADLVGSLSYLFQSFHSYTSAFPRGFEHRGVKKADRIPLTDTVKLAIARTLKESNGQLSCGVSSLRQNFQGEEIPLWACNHETPARTMLIWHVATEYCVIAQYHKLFHEVRNEALNLLRKDRTPFEKHTKMKTYHRQHETTFASGIWLGKKLEEMRDDSRWKMLADFWTEMILYVAPSDNAKDHIQHLANGGEFLTHLWALLSHAGILERDQQIHGHPPAECFAPREATTYADEQTCRNDQQLDPLLHSRSVQATQLRQTEVEMTASMECRIDISEVSSSTKQA</sequence>
<feature type="region of interest" description="Disordered" evidence="1">
    <location>
        <begin position="251"/>
        <end position="371"/>
    </location>
</feature>
<evidence type="ECO:0000256" key="2">
    <source>
        <dbReference type="SAM" id="Phobius"/>
    </source>
</evidence>
<dbReference type="PANTHER" id="PTHR31325">
    <property type="entry name" value="OS01G0798800 PROTEIN-RELATED"/>
    <property type="match status" value="1"/>
</dbReference>
<dbReference type="Pfam" id="PF13968">
    <property type="entry name" value="DUF4220"/>
    <property type="match status" value="1"/>
</dbReference>
<feature type="transmembrane region" description="Helical" evidence="2">
    <location>
        <begin position="104"/>
        <end position="125"/>
    </location>
</feature>
<feature type="compositionally biased region" description="Acidic residues" evidence="1">
    <location>
        <begin position="356"/>
        <end position="369"/>
    </location>
</feature>
<evidence type="ECO:0000259" key="3">
    <source>
        <dbReference type="Pfam" id="PF13968"/>
    </source>
</evidence>
<feature type="transmembrane region" description="Helical" evidence="2">
    <location>
        <begin position="169"/>
        <end position="191"/>
    </location>
</feature>
<dbReference type="AlphaFoldDB" id="N1QXX0"/>
<proteinExistence type="predicted"/>
<dbReference type="InterPro" id="IPR025315">
    <property type="entry name" value="DUF4220"/>
</dbReference>